<evidence type="ECO:0000313" key="2">
    <source>
        <dbReference type="Proteomes" id="UP000000561"/>
    </source>
</evidence>
<dbReference type="RefSeq" id="XP_011390758.1">
    <property type="nucleotide sequence ID" value="XM_011392456.1"/>
</dbReference>
<reference evidence="1 2" key="1">
    <citation type="journal article" date="2006" name="Nature">
        <title>Insights from the genome of the biotrophic fungal plant pathogen Ustilago maydis.</title>
        <authorList>
            <person name="Kamper J."/>
            <person name="Kahmann R."/>
            <person name="Bolker M."/>
            <person name="Ma L.J."/>
            <person name="Brefort T."/>
            <person name="Saville B.J."/>
            <person name="Banuett F."/>
            <person name="Kronstad J.W."/>
            <person name="Gold S.E."/>
            <person name="Muller O."/>
            <person name="Perlin M.H."/>
            <person name="Wosten H.A."/>
            <person name="de Vries R."/>
            <person name="Ruiz-Herrera J."/>
            <person name="Reynaga-Pena C.G."/>
            <person name="Snetselaar K."/>
            <person name="McCann M."/>
            <person name="Perez-Martin J."/>
            <person name="Feldbrugge M."/>
            <person name="Basse C.W."/>
            <person name="Steinberg G."/>
            <person name="Ibeas J.I."/>
            <person name="Holloman W."/>
            <person name="Guzman P."/>
            <person name="Farman M."/>
            <person name="Stajich J.E."/>
            <person name="Sentandreu R."/>
            <person name="Gonzalez-Prieto J.M."/>
            <person name="Kennell J.C."/>
            <person name="Molina L."/>
            <person name="Schirawski J."/>
            <person name="Mendoza-Mendoza A."/>
            <person name="Greilinger D."/>
            <person name="Munch K."/>
            <person name="Rossel N."/>
            <person name="Scherer M."/>
            <person name="Vranes M."/>
            <person name="Ladendorf O."/>
            <person name="Vincon V."/>
            <person name="Fuchs U."/>
            <person name="Sandrock B."/>
            <person name="Meng S."/>
            <person name="Ho E.C."/>
            <person name="Cahill M.J."/>
            <person name="Boyce K.J."/>
            <person name="Klose J."/>
            <person name="Klosterman S.J."/>
            <person name="Deelstra H.J."/>
            <person name="Ortiz-Castellanos L."/>
            <person name="Li W."/>
            <person name="Sanchez-Alonso P."/>
            <person name="Schreier P.H."/>
            <person name="Hauser-Hahn I."/>
            <person name="Vaupel M."/>
            <person name="Koopmann E."/>
            <person name="Friedrich G."/>
            <person name="Voss H."/>
            <person name="Schluter T."/>
            <person name="Margolis J."/>
            <person name="Platt D."/>
            <person name="Swimmer C."/>
            <person name="Gnirke A."/>
            <person name="Chen F."/>
            <person name="Vysotskaia V."/>
            <person name="Mannhaupt G."/>
            <person name="Guldener U."/>
            <person name="Munsterkotter M."/>
            <person name="Haase D."/>
            <person name="Oesterheld M."/>
            <person name="Mewes H.W."/>
            <person name="Mauceli E.W."/>
            <person name="DeCaprio D."/>
            <person name="Wade C.M."/>
            <person name="Butler J."/>
            <person name="Young S."/>
            <person name="Jaffe D.B."/>
            <person name="Calvo S."/>
            <person name="Nusbaum C."/>
            <person name="Galagan J."/>
            <person name="Birren B.W."/>
        </authorList>
    </citation>
    <scope>NUCLEOTIDE SEQUENCE [LARGE SCALE GENOMIC DNA]</scope>
    <source>
        <strain evidence="2">DSM 14603 / FGSC 9021 / UM521</strain>
    </source>
</reference>
<accession>A0A0D1CM47</accession>
<evidence type="ECO:0000313" key="1">
    <source>
        <dbReference type="EMBL" id="KIS67813.1"/>
    </source>
</evidence>
<dbReference type="OrthoDB" id="3362851at2759"/>
<dbReference type="InParanoid" id="A0A0D1CM47"/>
<gene>
    <name evidence="1" type="ORF">UMAG_04307</name>
</gene>
<dbReference type="VEuPathDB" id="FungiDB:UMAG_04307"/>
<dbReference type="GeneID" id="23564529"/>
<sequence length="76" mass="8343">MAICLAVKMGLNRLDSHEQDLPNADLLEQIVTEADAAVELLAISSSCSSSQHASSLWGLFLPTMQRRHWLDASYDA</sequence>
<keyword evidence="2" id="KW-1185">Reference proteome</keyword>
<organism evidence="1 2">
    <name type="scientific">Mycosarcoma maydis</name>
    <name type="common">Corn smut fungus</name>
    <name type="synonym">Ustilago maydis</name>
    <dbReference type="NCBI Taxonomy" id="5270"/>
    <lineage>
        <taxon>Eukaryota</taxon>
        <taxon>Fungi</taxon>
        <taxon>Dikarya</taxon>
        <taxon>Basidiomycota</taxon>
        <taxon>Ustilaginomycotina</taxon>
        <taxon>Ustilaginomycetes</taxon>
        <taxon>Ustilaginales</taxon>
        <taxon>Ustilaginaceae</taxon>
        <taxon>Mycosarcoma</taxon>
    </lineage>
</organism>
<dbReference type="AlphaFoldDB" id="A0A0D1CM47"/>
<proteinExistence type="predicted"/>
<name>A0A0D1CM47_MYCMD</name>
<dbReference type="EMBL" id="CM003151">
    <property type="protein sequence ID" value="KIS67813.1"/>
    <property type="molecule type" value="Genomic_DNA"/>
</dbReference>
<dbReference type="Proteomes" id="UP000000561">
    <property type="component" value="Chromosome 12"/>
</dbReference>
<dbReference type="KEGG" id="uma:UMAG_04307"/>
<protein>
    <submittedName>
        <fullName evidence="1">Uncharacterized protein</fullName>
    </submittedName>
</protein>